<reference evidence="2 3" key="1">
    <citation type="submission" date="2018-08" db="EMBL/GenBank/DDBJ databases">
        <title>Cellulomonas rhizosphaerae sp. nov., a novel actinomycete isolated from soil.</title>
        <authorList>
            <person name="Tian Y."/>
        </authorList>
    </citation>
    <scope>NUCLEOTIDE SEQUENCE [LARGE SCALE GENOMIC DNA]</scope>
    <source>
        <strain evidence="2 3">NEAU-TCZ24</strain>
    </source>
</reference>
<dbReference type="OrthoDB" id="21421at2"/>
<dbReference type="AlphaFoldDB" id="A0A413RI44"/>
<comment type="caution">
    <text evidence="2">The sequence shown here is derived from an EMBL/GenBank/DDBJ whole genome shotgun (WGS) entry which is preliminary data.</text>
</comment>
<organism evidence="2 3">
    <name type="scientific">Cellulomonas rhizosphaerae</name>
    <dbReference type="NCBI Taxonomy" id="2293719"/>
    <lineage>
        <taxon>Bacteria</taxon>
        <taxon>Bacillati</taxon>
        <taxon>Actinomycetota</taxon>
        <taxon>Actinomycetes</taxon>
        <taxon>Micrococcales</taxon>
        <taxon>Cellulomonadaceae</taxon>
        <taxon>Cellulomonas</taxon>
    </lineage>
</organism>
<dbReference type="SUPFAM" id="SSF54427">
    <property type="entry name" value="NTF2-like"/>
    <property type="match status" value="1"/>
</dbReference>
<accession>A0A413RI44</accession>
<evidence type="ECO:0000313" key="3">
    <source>
        <dbReference type="Proteomes" id="UP000283374"/>
    </source>
</evidence>
<name>A0A413RI44_9CELL</name>
<dbReference type="InterPro" id="IPR032710">
    <property type="entry name" value="NTF2-like_dom_sf"/>
</dbReference>
<dbReference type="RefSeq" id="WP_118768396.1">
    <property type="nucleotide sequence ID" value="NZ_QWKP01000219.1"/>
</dbReference>
<sequence length="133" mass="14658">MPDDLPGDDEACPCGLGVFGTCCRPALDGRRPAPTAEALMRSRYTAFAVGDAAYLLRTWHPATRPRTLTLEPDLRWRRLVVLDVVAGGPWDDAGEVEFVAHHEADGARGLLHERSRFVRERGWLYVDGSTPAS</sequence>
<dbReference type="EMBL" id="QWKP01000219">
    <property type="protein sequence ID" value="RHA37906.1"/>
    <property type="molecule type" value="Genomic_DNA"/>
</dbReference>
<feature type="domain" description="YchJ-like middle NTF2-like" evidence="1">
    <location>
        <begin position="35"/>
        <end position="128"/>
    </location>
</feature>
<evidence type="ECO:0000313" key="2">
    <source>
        <dbReference type="EMBL" id="RHA37906.1"/>
    </source>
</evidence>
<proteinExistence type="predicted"/>
<gene>
    <name evidence="2" type="ORF">D1825_15915</name>
</gene>
<evidence type="ECO:0000259" key="1">
    <source>
        <dbReference type="Pfam" id="PF17775"/>
    </source>
</evidence>
<protein>
    <recommendedName>
        <fullName evidence="1">YchJ-like middle NTF2-like domain-containing protein</fullName>
    </recommendedName>
</protein>
<dbReference type="InterPro" id="IPR048469">
    <property type="entry name" value="YchJ-like_M"/>
</dbReference>
<dbReference type="Pfam" id="PF17775">
    <property type="entry name" value="YchJ_M-like"/>
    <property type="match status" value="1"/>
</dbReference>
<keyword evidence="3" id="KW-1185">Reference proteome</keyword>
<dbReference type="Proteomes" id="UP000283374">
    <property type="component" value="Unassembled WGS sequence"/>
</dbReference>
<dbReference type="Gene3D" id="3.10.450.50">
    <property type="match status" value="1"/>
</dbReference>